<proteinExistence type="predicted"/>
<gene>
    <name evidence="2" type="ORF">C798_00080</name>
</gene>
<dbReference type="EMBL" id="CP008956">
    <property type="protein sequence ID" value="QJP98682.1"/>
    <property type="molecule type" value="Genomic_DNA"/>
</dbReference>
<protein>
    <recommendedName>
        <fullName evidence="4">Rad50/SbcC-type AAA domain-containing protein</fullName>
    </recommendedName>
</protein>
<accession>A0A6M3ZJT8</accession>
<sequence length="657" mass="74492">MRLELDRLVLDFRRSQEVINFPRVSYFYGKIGSGKSSIARLIDYCLGGDIELTPALQKEFVAATLDLKVNDISLTLRRDRGATRIIAGWREGDSLLEVSLPASRADGVVIPNTEVEVVSDLIFYLAKVTPPKVRRRKGAPEEHLARLSLRDLFVFCYLDQKTMDNSLFKLDSENFAIQRKSVDAIRYLLGYHQERVAELETRLQSLREQHLARKAGAEALSTALKEAGFEDMVGLELLIDQAKADLDNARRDAALARAGKNELPHAVDGLRKRARNLANEVASNEIAASELRVQLDNLTRHENELQMLSVRFQRTAAAREIVGGVDFKSCPRCTQSLPDRPPELCAVCGQPEHVTSAHESLSEKVLNQDLKSRQLELRDTITRMQTQLDRITRRVREMGEEKAQAEHALDEQMREYDSAHMSQALEHQRRVVTLEQKLNNLLHSRKLPQVLEEQQRLADELAGEEATVRAQLETARKVAYRDSRNILRLGDLLLEILIRIGYPDVRPFFSVRIDPNTFDPKVMLSEAEDITLSFSNVGSGGMQALFKTCYALAIHRLCREIGSELPNLIIIDTPTKNVSSKENPEVFQALYDYVYELADGELQNTQFVIIDNEFNEPPKSVNFDLYARHMMNGSKEFPPLVPYWVNDEIGVGPDETE</sequence>
<feature type="coiled-coil region" evidence="1">
    <location>
        <begin position="189"/>
        <end position="259"/>
    </location>
</feature>
<evidence type="ECO:0000313" key="2">
    <source>
        <dbReference type="EMBL" id="QJP98682.1"/>
    </source>
</evidence>
<evidence type="ECO:0000256" key="1">
    <source>
        <dbReference type="SAM" id="Coils"/>
    </source>
</evidence>
<dbReference type="Proteomes" id="UP000501648">
    <property type="component" value="Chromosome"/>
</dbReference>
<evidence type="ECO:0008006" key="4">
    <source>
        <dbReference type="Google" id="ProtNLM"/>
    </source>
</evidence>
<dbReference type="SUPFAM" id="SSF52540">
    <property type="entry name" value="P-loop containing nucleoside triphosphate hydrolases"/>
    <property type="match status" value="1"/>
</dbReference>
<dbReference type="Gene3D" id="3.40.50.300">
    <property type="entry name" value="P-loop containing nucleotide triphosphate hydrolases"/>
    <property type="match status" value="2"/>
</dbReference>
<dbReference type="InterPro" id="IPR027417">
    <property type="entry name" value="P-loop_NTPase"/>
</dbReference>
<organism evidence="2 3">
    <name type="scientific">Herbaspirillum rubrisubalbicans Os34</name>
    <dbReference type="NCBI Taxonomy" id="1235827"/>
    <lineage>
        <taxon>Bacteria</taxon>
        <taxon>Pseudomonadati</taxon>
        <taxon>Pseudomonadota</taxon>
        <taxon>Betaproteobacteria</taxon>
        <taxon>Burkholderiales</taxon>
        <taxon>Oxalobacteraceae</taxon>
        <taxon>Herbaspirillum</taxon>
    </lineage>
</organism>
<feature type="coiled-coil region" evidence="1">
    <location>
        <begin position="381"/>
        <end position="415"/>
    </location>
</feature>
<dbReference type="RefSeq" id="WP_017455073.1">
    <property type="nucleotide sequence ID" value="NZ_CP008956.1"/>
</dbReference>
<reference evidence="2 3" key="1">
    <citation type="journal article" date="2012" name="J. Bacteriol.">
        <title>Genome sequence of the pathogenic Herbaspirillum seropedicae strain Os34, isolated from rice roots.</title>
        <authorList>
            <person name="Ye W."/>
            <person name="Ye S."/>
            <person name="Liu J."/>
            <person name="Chang S."/>
            <person name="Chen M."/>
            <person name="Zhu B."/>
            <person name="Guo L."/>
            <person name="An Q."/>
        </authorList>
    </citation>
    <scope>NUCLEOTIDE SEQUENCE [LARGE SCALE GENOMIC DNA]</scope>
    <source>
        <strain evidence="2 3">Os34</strain>
    </source>
</reference>
<evidence type="ECO:0000313" key="3">
    <source>
        <dbReference type="Proteomes" id="UP000501648"/>
    </source>
</evidence>
<dbReference type="AlphaFoldDB" id="A0A6M3ZJT8"/>
<keyword evidence="1" id="KW-0175">Coiled coil</keyword>
<name>A0A6M3ZJT8_9BURK</name>